<keyword evidence="3" id="KW-1185">Reference proteome</keyword>
<gene>
    <name evidence="2" type="ORF">HPS56_03835</name>
</gene>
<proteinExistence type="predicted"/>
<dbReference type="Pfam" id="PF13480">
    <property type="entry name" value="Acetyltransf_6"/>
    <property type="match status" value="1"/>
</dbReference>
<dbReference type="Proteomes" id="UP000714420">
    <property type="component" value="Unassembled WGS sequence"/>
</dbReference>
<dbReference type="InterPro" id="IPR016181">
    <property type="entry name" value="Acyl_CoA_acyltransferase"/>
</dbReference>
<organism evidence="2 3">
    <name type="scientific">Xylanibacter muris</name>
    <dbReference type="NCBI Taxonomy" id="2736290"/>
    <lineage>
        <taxon>Bacteria</taxon>
        <taxon>Pseudomonadati</taxon>
        <taxon>Bacteroidota</taxon>
        <taxon>Bacteroidia</taxon>
        <taxon>Bacteroidales</taxon>
        <taxon>Prevotellaceae</taxon>
        <taxon>Xylanibacter</taxon>
    </lineage>
</organism>
<sequence>MQTKINIFTKSRDLPEICNSNLFQSKTMFALYESTPGMRPYMAVAFDEAGNVAGHLLANICRRRTWIPPFIYYHCMVLGCGPNNGYGKDTTSENEIFGKMLSALTCKLNSFVAYIEFCNMSKKMFGYKQFRNAGYFPIHWMSVRNSLHSMSPEDRLSEKMKKRIEKSYNRGILTEEARSDSDIDAFYKLLRNHSRMKPRRYVPDISFFRGLQRCENAKIFITKYKSKTIGCCACVFYGGNAYMWYSAFLRKSFALLHPDIITVWHAIRYASNKNCRHIVFMNVGLPFRRNNFREFILKFGGKPTGTYRWFRCSNKLINKILSRIYRD</sequence>
<accession>A0ABX2AN85</accession>
<dbReference type="Gene3D" id="3.40.630.30">
    <property type="match status" value="1"/>
</dbReference>
<feature type="domain" description="BioF2-like acetyltransferase" evidence="1">
    <location>
        <begin position="159"/>
        <end position="281"/>
    </location>
</feature>
<name>A0ABX2AN85_9BACT</name>
<comment type="caution">
    <text evidence="2">The sequence shown here is derived from an EMBL/GenBank/DDBJ whole genome shotgun (WGS) entry which is preliminary data.</text>
</comment>
<evidence type="ECO:0000259" key="1">
    <source>
        <dbReference type="Pfam" id="PF13480"/>
    </source>
</evidence>
<evidence type="ECO:0000313" key="3">
    <source>
        <dbReference type="Proteomes" id="UP000714420"/>
    </source>
</evidence>
<dbReference type="SUPFAM" id="SSF55729">
    <property type="entry name" value="Acyl-CoA N-acyltransferases (Nat)"/>
    <property type="match status" value="1"/>
</dbReference>
<dbReference type="EMBL" id="JABKKF010000002">
    <property type="protein sequence ID" value="NPD91492.1"/>
    <property type="molecule type" value="Genomic_DNA"/>
</dbReference>
<protein>
    <submittedName>
        <fullName evidence="2">GNAT family N-acetyltransferase</fullName>
    </submittedName>
</protein>
<dbReference type="InterPro" id="IPR038740">
    <property type="entry name" value="BioF2-like_GNAT_dom"/>
</dbReference>
<evidence type="ECO:0000313" key="2">
    <source>
        <dbReference type="EMBL" id="NPD91492.1"/>
    </source>
</evidence>
<reference evidence="2 3" key="1">
    <citation type="submission" date="2020-05" db="EMBL/GenBank/DDBJ databases">
        <title>Distinct polysaccharide utilization as determinants for interspecies competition between intestinal Prevotella spp.</title>
        <authorList>
            <person name="Galvez E.J.C."/>
            <person name="Iljazovic A."/>
            <person name="Strowig T."/>
        </authorList>
    </citation>
    <scope>NUCLEOTIDE SEQUENCE [LARGE SCALE GENOMIC DNA]</scope>
    <source>
        <strain evidence="2 3">PMUR</strain>
    </source>
</reference>
<dbReference type="RefSeq" id="WP_172274092.1">
    <property type="nucleotide sequence ID" value="NZ_CASGMU010000002.1"/>
</dbReference>